<dbReference type="GO" id="GO:0005789">
    <property type="term" value="C:endoplasmic reticulum membrane"/>
    <property type="evidence" value="ECO:0007669"/>
    <property type="project" value="UniProtKB-SubCell"/>
</dbReference>
<sequence>MAVEVVGFETVQGPAENSAEEDKPLTQEIENGKLEQETGVADAITFESNGDESAKPEAVVVPDSKVVPDSQVVPDSNAVPDSNVPKDAVEDWPAPKQILSFYFVRFRPYDDPIIKANLEKLDKEMSQKNQARILVTDALRAKRSERAELISQIKSLRDDNKQYQSIVDEKIKEIEPLQQALGKLRTTNNSGRGGGLCSSEEELNNLINSLQFHIQHESIPLAEEKQILREIKQLEGTREKVIANATMRAKLQDSMGQKEAIQDQVKLIGGDLDGAKKERQIIRSKIKQLDDAVKALDKDIQSLQEELGAVTEKRDKAYENIQQLRKQRDQGNSYFYQSRTILNKARELAAKKDINALEEFVQTEVEKAMSLWNSDKSFRDDYEKRLLPSLDMRQLSRDGRMRNPDEKPLLEDPKPAETVILPKNSVKRSKEEPLSASQESMPEQKVQKENQKKGKILKSNVDNQVLEEADKYEFEMPKETTVKEPPIDPEKLKEIKREEEITKAKQALERKKKLAEKAAAKAAIRAQKEAEKKLKEREKKAKKAAGGSGTVTNPEEPTNDDVEVVTEQKTNDNVEASTLAKVQKESGVRPRSRVKALKSPPDSIPKAILKRKRSQNYWLWIASCVLLVLAALVLAFIILS</sequence>
<evidence type="ECO:0000313" key="13">
    <source>
        <dbReference type="EMBL" id="CAJ1978571.1"/>
    </source>
</evidence>
<dbReference type="PANTHER" id="PTHR32219">
    <property type="entry name" value="RNA-BINDING PROTEIN YLMH-RELATED"/>
    <property type="match status" value="1"/>
</dbReference>
<evidence type="ECO:0000256" key="5">
    <source>
        <dbReference type="ARBA" id="ARBA00022824"/>
    </source>
</evidence>
<evidence type="ECO:0000256" key="10">
    <source>
        <dbReference type="SAM" id="Coils"/>
    </source>
</evidence>
<evidence type="ECO:0000256" key="7">
    <source>
        <dbReference type="ARBA" id="ARBA00023054"/>
    </source>
</evidence>
<accession>A0AA87B8B7</accession>
<feature type="compositionally biased region" description="Basic and acidic residues" evidence="11">
    <location>
        <begin position="527"/>
        <end position="539"/>
    </location>
</feature>
<keyword evidence="3" id="KW-1003">Cell membrane</keyword>
<gene>
    <name evidence="13" type="ORF">AYBTSS11_LOCUS30766</name>
</gene>
<feature type="region of interest" description="Disordered" evidence="11">
    <location>
        <begin position="393"/>
        <end position="495"/>
    </location>
</feature>
<feature type="compositionally biased region" description="Basic and acidic residues" evidence="11">
    <location>
        <begin position="468"/>
        <end position="495"/>
    </location>
</feature>
<protein>
    <recommendedName>
        <fullName evidence="15">Proton pump-interactor 1</fullName>
    </recommendedName>
</protein>
<dbReference type="SUPFAM" id="SSF57997">
    <property type="entry name" value="Tropomyosin"/>
    <property type="match status" value="1"/>
</dbReference>
<evidence type="ECO:0000256" key="12">
    <source>
        <dbReference type="SAM" id="Phobius"/>
    </source>
</evidence>
<feature type="region of interest" description="Disordered" evidence="11">
    <location>
        <begin position="527"/>
        <end position="600"/>
    </location>
</feature>
<evidence type="ECO:0008006" key="15">
    <source>
        <dbReference type="Google" id="ProtNLM"/>
    </source>
</evidence>
<evidence type="ECO:0000256" key="4">
    <source>
        <dbReference type="ARBA" id="ARBA00022692"/>
    </source>
</evidence>
<dbReference type="Gramene" id="rna-AYBTSS11_LOCUS30766">
    <property type="protein sequence ID" value="CAJ1978571.1"/>
    <property type="gene ID" value="gene-AYBTSS11_LOCUS30766"/>
</dbReference>
<evidence type="ECO:0000256" key="3">
    <source>
        <dbReference type="ARBA" id="ARBA00022475"/>
    </source>
</evidence>
<reference evidence="13" key="1">
    <citation type="submission" date="2023-10" db="EMBL/GenBank/DDBJ databases">
        <authorList>
            <person name="Domelevo Entfellner J.-B."/>
        </authorList>
    </citation>
    <scope>NUCLEOTIDE SEQUENCE</scope>
</reference>
<comment type="similarity">
    <text evidence="9">Belongs to the plant Proton pump-interactor protein family.</text>
</comment>
<proteinExistence type="inferred from homology"/>
<feature type="transmembrane region" description="Helical" evidence="12">
    <location>
        <begin position="617"/>
        <end position="639"/>
    </location>
</feature>
<dbReference type="Proteomes" id="UP001189624">
    <property type="component" value="Chromosome 11"/>
</dbReference>
<dbReference type="EMBL" id="OY731408">
    <property type="protein sequence ID" value="CAJ1978571.1"/>
    <property type="molecule type" value="Genomic_DNA"/>
</dbReference>
<feature type="compositionally biased region" description="Polar residues" evidence="11">
    <location>
        <begin position="567"/>
        <end position="576"/>
    </location>
</feature>
<evidence type="ECO:0000256" key="9">
    <source>
        <dbReference type="ARBA" id="ARBA00038080"/>
    </source>
</evidence>
<evidence type="ECO:0000256" key="8">
    <source>
        <dbReference type="ARBA" id="ARBA00023136"/>
    </source>
</evidence>
<evidence type="ECO:0000256" key="1">
    <source>
        <dbReference type="ARBA" id="ARBA00004162"/>
    </source>
</evidence>
<dbReference type="AlphaFoldDB" id="A0AA87B8B7"/>
<feature type="coiled-coil region" evidence="10">
    <location>
        <begin position="272"/>
        <end position="327"/>
    </location>
</feature>
<keyword evidence="4 12" id="KW-0812">Transmembrane</keyword>
<evidence type="ECO:0000256" key="2">
    <source>
        <dbReference type="ARBA" id="ARBA00004389"/>
    </source>
</evidence>
<evidence type="ECO:0000256" key="11">
    <source>
        <dbReference type="SAM" id="MobiDB-lite"/>
    </source>
</evidence>
<keyword evidence="5" id="KW-0256">Endoplasmic reticulum</keyword>
<feature type="region of interest" description="Disordered" evidence="11">
    <location>
        <begin position="1"/>
        <end position="24"/>
    </location>
</feature>
<keyword evidence="7 10" id="KW-0175">Coiled coil</keyword>
<evidence type="ECO:0000313" key="14">
    <source>
        <dbReference type="Proteomes" id="UP001189624"/>
    </source>
</evidence>
<dbReference type="PANTHER" id="PTHR32219:SF2">
    <property type="entry name" value="PROTON PUMP-INTERACTOR 1"/>
    <property type="match status" value="1"/>
</dbReference>
<evidence type="ECO:0000256" key="6">
    <source>
        <dbReference type="ARBA" id="ARBA00022989"/>
    </source>
</evidence>
<dbReference type="GO" id="GO:0005886">
    <property type="term" value="C:plasma membrane"/>
    <property type="evidence" value="ECO:0007669"/>
    <property type="project" value="UniProtKB-SubCell"/>
</dbReference>
<dbReference type="InterPro" id="IPR055282">
    <property type="entry name" value="PPI1-4"/>
</dbReference>
<name>A0AA87B8B7_9FABA</name>
<keyword evidence="6 12" id="KW-1133">Transmembrane helix</keyword>
<comment type="subcellular location">
    <subcellularLocation>
        <location evidence="1">Cell membrane</location>
        <topology evidence="1">Single-pass membrane protein</topology>
    </subcellularLocation>
    <subcellularLocation>
        <location evidence="2">Endoplasmic reticulum membrane</location>
        <topology evidence="2">Single-pass membrane protein</topology>
    </subcellularLocation>
</comment>
<keyword evidence="14" id="KW-1185">Reference proteome</keyword>
<organism evidence="13 14">
    <name type="scientific">Sphenostylis stenocarpa</name>
    <dbReference type="NCBI Taxonomy" id="92480"/>
    <lineage>
        <taxon>Eukaryota</taxon>
        <taxon>Viridiplantae</taxon>
        <taxon>Streptophyta</taxon>
        <taxon>Embryophyta</taxon>
        <taxon>Tracheophyta</taxon>
        <taxon>Spermatophyta</taxon>
        <taxon>Magnoliopsida</taxon>
        <taxon>eudicotyledons</taxon>
        <taxon>Gunneridae</taxon>
        <taxon>Pentapetalae</taxon>
        <taxon>rosids</taxon>
        <taxon>fabids</taxon>
        <taxon>Fabales</taxon>
        <taxon>Fabaceae</taxon>
        <taxon>Papilionoideae</taxon>
        <taxon>50 kb inversion clade</taxon>
        <taxon>NPAAA clade</taxon>
        <taxon>indigoferoid/millettioid clade</taxon>
        <taxon>Phaseoleae</taxon>
        <taxon>Sphenostylis</taxon>
    </lineage>
</organism>
<feature type="coiled-coil region" evidence="10">
    <location>
        <begin position="139"/>
        <end position="173"/>
    </location>
</feature>
<keyword evidence="8 12" id="KW-0472">Membrane</keyword>
<feature type="compositionally biased region" description="Basic and acidic residues" evidence="11">
    <location>
        <begin position="394"/>
        <end position="415"/>
    </location>
</feature>